<sequence length="248" mass="27780">MSFRPTPTLFSTKPSSKHWLARQFKDPYVRQRLSSPKNYRSRSAFKLIEINEKHDKFLHRPDVRAVIDLGAAPGGWSQVAAAWIEGTSVVAESTLADDGRGVVIAVDRLRMLPIVGVHTLQMDFLSPDASSIIGSLLREKANEGGKADVILSDMAANTTGNRVTDVQNAMDISEAVWQFARSHLRTAESIGRRRGGVLLLKYFEHPELQTFRRLCLEPHFHNVLYVKPNSSRSESSEGYWLCVGYKGK</sequence>
<gene>
    <name evidence="1" type="ORF">BV25DRAFT_1851857</name>
</gene>
<name>A0ACB8T9H2_9AGAM</name>
<reference evidence="1" key="1">
    <citation type="submission" date="2021-03" db="EMBL/GenBank/DDBJ databases">
        <authorList>
            <consortium name="DOE Joint Genome Institute"/>
            <person name="Ahrendt S."/>
            <person name="Looney B.P."/>
            <person name="Miyauchi S."/>
            <person name="Morin E."/>
            <person name="Drula E."/>
            <person name="Courty P.E."/>
            <person name="Chicoki N."/>
            <person name="Fauchery L."/>
            <person name="Kohler A."/>
            <person name="Kuo A."/>
            <person name="Labutti K."/>
            <person name="Pangilinan J."/>
            <person name="Lipzen A."/>
            <person name="Riley R."/>
            <person name="Andreopoulos W."/>
            <person name="He G."/>
            <person name="Johnson J."/>
            <person name="Barry K.W."/>
            <person name="Grigoriev I.V."/>
            <person name="Nagy L."/>
            <person name="Hibbett D."/>
            <person name="Henrissat B."/>
            <person name="Matheny P.B."/>
            <person name="Labbe J."/>
            <person name="Martin F."/>
        </authorList>
    </citation>
    <scope>NUCLEOTIDE SEQUENCE</scope>
    <source>
        <strain evidence="1">HHB10654</strain>
    </source>
</reference>
<dbReference type="EMBL" id="MU277197">
    <property type="protein sequence ID" value="KAI0064846.1"/>
    <property type="molecule type" value="Genomic_DNA"/>
</dbReference>
<keyword evidence="1" id="KW-0489">Methyltransferase</keyword>
<evidence type="ECO:0000313" key="2">
    <source>
        <dbReference type="Proteomes" id="UP000814140"/>
    </source>
</evidence>
<keyword evidence="2" id="KW-1185">Reference proteome</keyword>
<comment type="caution">
    <text evidence="1">The sequence shown here is derived from an EMBL/GenBank/DDBJ whole genome shotgun (WGS) entry which is preliminary data.</text>
</comment>
<keyword evidence="1" id="KW-0808">Transferase</keyword>
<evidence type="ECO:0000313" key="1">
    <source>
        <dbReference type="EMBL" id="KAI0064846.1"/>
    </source>
</evidence>
<dbReference type="Proteomes" id="UP000814140">
    <property type="component" value="Unassembled WGS sequence"/>
</dbReference>
<proteinExistence type="predicted"/>
<protein>
    <submittedName>
        <fullName evidence="1">23S ribosomal RNA methyltransferase</fullName>
    </submittedName>
</protein>
<accession>A0ACB8T9H2</accession>
<reference evidence="1" key="2">
    <citation type="journal article" date="2022" name="New Phytol.">
        <title>Evolutionary transition to the ectomycorrhizal habit in the genomes of a hyperdiverse lineage of mushroom-forming fungi.</title>
        <authorList>
            <person name="Looney B."/>
            <person name="Miyauchi S."/>
            <person name="Morin E."/>
            <person name="Drula E."/>
            <person name="Courty P.E."/>
            <person name="Kohler A."/>
            <person name="Kuo A."/>
            <person name="LaButti K."/>
            <person name="Pangilinan J."/>
            <person name="Lipzen A."/>
            <person name="Riley R."/>
            <person name="Andreopoulos W."/>
            <person name="He G."/>
            <person name="Johnson J."/>
            <person name="Nolan M."/>
            <person name="Tritt A."/>
            <person name="Barry K.W."/>
            <person name="Grigoriev I.V."/>
            <person name="Nagy L.G."/>
            <person name="Hibbett D."/>
            <person name="Henrissat B."/>
            <person name="Matheny P.B."/>
            <person name="Labbe J."/>
            <person name="Martin F.M."/>
        </authorList>
    </citation>
    <scope>NUCLEOTIDE SEQUENCE</scope>
    <source>
        <strain evidence="1">HHB10654</strain>
    </source>
</reference>
<organism evidence="1 2">
    <name type="scientific">Artomyces pyxidatus</name>
    <dbReference type="NCBI Taxonomy" id="48021"/>
    <lineage>
        <taxon>Eukaryota</taxon>
        <taxon>Fungi</taxon>
        <taxon>Dikarya</taxon>
        <taxon>Basidiomycota</taxon>
        <taxon>Agaricomycotina</taxon>
        <taxon>Agaricomycetes</taxon>
        <taxon>Russulales</taxon>
        <taxon>Auriscalpiaceae</taxon>
        <taxon>Artomyces</taxon>
    </lineage>
</organism>